<evidence type="ECO:0000313" key="2">
    <source>
        <dbReference type="Proteomes" id="UP000515512"/>
    </source>
</evidence>
<dbReference type="KEGG" id="nhu:H0264_27560"/>
<name>A0A7D6ZM78_9NOCA</name>
<dbReference type="PRINTS" id="PR00413">
    <property type="entry name" value="HADHALOGNASE"/>
</dbReference>
<dbReference type="SFLD" id="SFLDS00003">
    <property type="entry name" value="Haloacid_Dehalogenase"/>
    <property type="match status" value="1"/>
</dbReference>
<dbReference type="Proteomes" id="UP000515512">
    <property type="component" value="Chromosome"/>
</dbReference>
<organism evidence="1 2">
    <name type="scientific">Nocardia huaxiensis</name>
    <dbReference type="NCBI Taxonomy" id="2755382"/>
    <lineage>
        <taxon>Bacteria</taxon>
        <taxon>Bacillati</taxon>
        <taxon>Actinomycetota</taxon>
        <taxon>Actinomycetes</taxon>
        <taxon>Mycobacteriales</taxon>
        <taxon>Nocardiaceae</taxon>
        <taxon>Nocardia</taxon>
    </lineage>
</organism>
<keyword evidence="2" id="KW-1185">Reference proteome</keyword>
<dbReference type="Pfam" id="PF00702">
    <property type="entry name" value="Hydrolase"/>
    <property type="match status" value="1"/>
</dbReference>
<dbReference type="SUPFAM" id="SSF56784">
    <property type="entry name" value="HAD-like"/>
    <property type="match status" value="1"/>
</dbReference>
<dbReference type="Gene3D" id="3.40.50.1000">
    <property type="entry name" value="HAD superfamily/HAD-like"/>
    <property type="match status" value="1"/>
</dbReference>
<dbReference type="SFLD" id="SFLDG01129">
    <property type="entry name" value="C1.5:_HAD__Beta-PGM__Phosphata"/>
    <property type="match status" value="1"/>
</dbReference>
<dbReference type="NCBIfam" id="TIGR01549">
    <property type="entry name" value="HAD-SF-IA-v1"/>
    <property type="match status" value="1"/>
</dbReference>
<gene>
    <name evidence="1" type="ORF">H0264_27560</name>
</gene>
<dbReference type="NCBIfam" id="TIGR01509">
    <property type="entry name" value="HAD-SF-IA-v3"/>
    <property type="match status" value="1"/>
</dbReference>
<dbReference type="InterPro" id="IPR023214">
    <property type="entry name" value="HAD_sf"/>
</dbReference>
<proteinExistence type="predicted"/>
<dbReference type="GO" id="GO:0016787">
    <property type="term" value="F:hydrolase activity"/>
    <property type="evidence" value="ECO:0007669"/>
    <property type="project" value="UniProtKB-KW"/>
</dbReference>
<protein>
    <submittedName>
        <fullName evidence="1">HAD-IA family hydrolase</fullName>
    </submittedName>
</protein>
<evidence type="ECO:0000313" key="1">
    <source>
        <dbReference type="EMBL" id="QLY29045.1"/>
    </source>
</evidence>
<dbReference type="EMBL" id="CP059399">
    <property type="protein sequence ID" value="QLY29045.1"/>
    <property type="molecule type" value="Genomic_DNA"/>
</dbReference>
<reference evidence="1 2" key="1">
    <citation type="submission" date="2020-07" db="EMBL/GenBank/DDBJ databases">
        <authorList>
            <person name="Zhuang K."/>
            <person name="Ran Y."/>
        </authorList>
    </citation>
    <scope>NUCLEOTIDE SEQUENCE [LARGE SCALE GENOMIC DNA]</scope>
    <source>
        <strain evidence="1 2">WCH-YHL-001</strain>
    </source>
</reference>
<sequence length="226" mass="24995">MAIEAVLFDFSGTVFRLEESAFRSVDLIDADGRAFDTHEVAEIMRRMTAPVEQLVEFDEEGQFAWDRRDLDPALHRRAYVQVLRKSGVPDSVAGPLYEQLLDPYAWTPYPDTGEVFEALHANGIAVGIVSNIAFDIRPAFESRGWDRYIGEFALSFEIGAMKPDPLIFRTALDRLGCAPERALMVGDSLEADGGAKALGCGFELVEPLPTADRPDSLLEIVRNLGS</sequence>
<keyword evidence="1" id="KW-0378">Hydrolase</keyword>
<dbReference type="InterPro" id="IPR036412">
    <property type="entry name" value="HAD-like_sf"/>
</dbReference>
<accession>A0A7D6ZM78</accession>
<dbReference type="InterPro" id="IPR006439">
    <property type="entry name" value="HAD-SF_hydro_IA"/>
</dbReference>
<dbReference type="RefSeq" id="WP_181580251.1">
    <property type="nucleotide sequence ID" value="NZ_CP059399.1"/>
</dbReference>
<dbReference type="PANTHER" id="PTHR46649">
    <property type="match status" value="1"/>
</dbReference>
<dbReference type="PANTHER" id="PTHR46649:SF4">
    <property type="entry name" value="HALOACID DEHALOGENASE-LIKE HYDROLASE (HAD) SUPERFAMILY PROTEIN"/>
    <property type="match status" value="1"/>
</dbReference>
<dbReference type="AlphaFoldDB" id="A0A7D6ZM78"/>